<accession>A0ABN2QWF1</accession>
<dbReference type="Proteomes" id="UP001499954">
    <property type="component" value="Unassembled WGS sequence"/>
</dbReference>
<protein>
    <recommendedName>
        <fullName evidence="5">DUF4239 domain-containing protein</fullName>
    </recommendedName>
</protein>
<sequence length="234" mass="25366">MQNQQMSEPTPSDPVQPGSGPLEPAPGLAARRSDVVRKRVIDAVAVFLLSAVAVLTAWCGFQSSKWGGEMSIAFSQASSARVQATDYSSEARDARASDQSIWVQWVLATAQGDAQLATYIEERFTPEFRIAFDAWDAGGREARGPFALDAYVPPGTAEAAEFNDRADEKFAAALENNQRGDDYSILTVLFALVLFLTAMSQRELQPWVVRTLLGLAIVVAVVGLAILLTFPVRI</sequence>
<proteinExistence type="predicted"/>
<feature type="compositionally biased region" description="Polar residues" evidence="1">
    <location>
        <begin position="1"/>
        <end position="10"/>
    </location>
</feature>
<reference evidence="3 4" key="1">
    <citation type="journal article" date="2019" name="Int. J. Syst. Evol. Microbiol.">
        <title>The Global Catalogue of Microorganisms (GCM) 10K type strain sequencing project: providing services to taxonomists for standard genome sequencing and annotation.</title>
        <authorList>
            <consortium name="The Broad Institute Genomics Platform"/>
            <consortium name="The Broad Institute Genome Sequencing Center for Infectious Disease"/>
            <person name="Wu L."/>
            <person name="Ma J."/>
        </authorList>
    </citation>
    <scope>NUCLEOTIDE SEQUENCE [LARGE SCALE GENOMIC DNA]</scope>
    <source>
        <strain evidence="3 4">JCM 13584</strain>
    </source>
</reference>
<evidence type="ECO:0000313" key="3">
    <source>
        <dbReference type="EMBL" id="GAA1959251.1"/>
    </source>
</evidence>
<keyword evidence="2" id="KW-1133">Transmembrane helix</keyword>
<keyword evidence="2" id="KW-0812">Transmembrane</keyword>
<feature type="transmembrane region" description="Helical" evidence="2">
    <location>
        <begin position="207"/>
        <end position="230"/>
    </location>
</feature>
<comment type="caution">
    <text evidence="3">The sequence shown here is derived from an EMBL/GenBank/DDBJ whole genome shotgun (WGS) entry which is preliminary data.</text>
</comment>
<dbReference type="EMBL" id="BAAAMK010000005">
    <property type="protein sequence ID" value="GAA1959251.1"/>
    <property type="molecule type" value="Genomic_DNA"/>
</dbReference>
<evidence type="ECO:0000256" key="2">
    <source>
        <dbReference type="SAM" id="Phobius"/>
    </source>
</evidence>
<gene>
    <name evidence="3" type="ORF">GCM10009717_27250</name>
</gene>
<evidence type="ECO:0000313" key="4">
    <source>
        <dbReference type="Proteomes" id="UP001499954"/>
    </source>
</evidence>
<organism evidence="3 4">
    <name type="scientific">Agromyces allii</name>
    <dbReference type="NCBI Taxonomy" id="393607"/>
    <lineage>
        <taxon>Bacteria</taxon>
        <taxon>Bacillati</taxon>
        <taxon>Actinomycetota</taxon>
        <taxon>Actinomycetes</taxon>
        <taxon>Micrococcales</taxon>
        <taxon>Microbacteriaceae</taxon>
        <taxon>Agromyces</taxon>
    </lineage>
</organism>
<evidence type="ECO:0008006" key="5">
    <source>
        <dbReference type="Google" id="ProtNLM"/>
    </source>
</evidence>
<feature type="region of interest" description="Disordered" evidence="1">
    <location>
        <begin position="1"/>
        <end position="28"/>
    </location>
</feature>
<feature type="transmembrane region" description="Helical" evidence="2">
    <location>
        <begin position="183"/>
        <end position="201"/>
    </location>
</feature>
<keyword evidence="2" id="KW-0472">Membrane</keyword>
<name>A0ABN2QWF1_9MICO</name>
<keyword evidence="4" id="KW-1185">Reference proteome</keyword>
<evidence type="ECO:0000256" key="1">
    <source>
        <dbReference type="SAM" id="MobiDB-lite"/>
    </source>
</evidence>
<feature type="transmembrane region" description="Helical" evidence="2">
    <location>
        <begin position="40"/>
        <end position="61"/>
    </location>
</feature>